<dbReference type="PANTHER" id="PTHR36214:SF3">
    <property type="entry name" value="ACETYL-COA DECARBONYLASE_SYNTHASE COMPLEX SUBUNIT GAMMA"/>
    <property type="match status" value="1"/>
</dbReference>
<evidence type="ECO:0000256" key="1">
    <source>
        <dbReference type="ARBA" id="ARBA00022485"/>
    </source>
</evidence>
<dbReference type="InterPro" id="IPR007202">
    <property type="entry name" value="4Fe-4S_dom"/>
</dbReference>
<evidence type="ECO:0000313" key="8">
    <source>
        <dbReference type="Proteomes" id="UP001524944"/>
    </source>
</evidence>
<dbReference type="InterPro" id="IPR016041">
    <property type="entry name" value="Ac-CoA_synth_d_su_TIM-brl"/>
</dbReference>
<keyword evidence="3" id="KW-0408">Iron</keyword>
<proteinExistence type="predicted"/>
<dbReference type="InterPro" id="IPR051069">
    <property type="entry name" value="ACDS_complex_subunit"/>
</dbReference>
<dbReference type="NCBIfam" id="NF003195">
    <property type="entry name" value="PRK04165.1"/>
    <property type="match status" value="1"/>
</dbReference>
<dbReference type="PROSITE" id="PS51656">
    <property type="entry name" value="4FE4S"/>
    <property type="match status" value="1"/>
</dbReference>
<dbReference type="Pfam" id="PF04060">
    <property type="entry name" value="FeS"/>
    <property type="match status" value="1"/>
</dbReference>
<keyword evidence="5" id="KW-0170">Cobalt</keyword>
<keyword evidence="4" id="KW-0411">Iron-sulfur</keyword>
<keyword evidence="8" id="KW-1185">Reference proteome</keyword>
<protein>
    <submittedName>
        <fullName evidence="7">Acetyl-CoA decarbonylase/synthase complex subunit gamma</fullName>
    </submittedName>
</protein>
<dbReference type="Pfam" id="PF03599">
    <property type="entry name" value="CdhD"/>
    <property type="match status" value="1"/>
</dbReference>
<dbReference type="PANTHER" id="PTHR36214">
    <property type="match status" value="1"/>
</dbReference>
<dbReference type="InterPro" id="IPR016218">
    <property type="entry name" value="AcylCoA_decarb/synth_gsu"/>
</dbReference>
<name>A0ABT1Y641_9FIRM</name>
<reference evidence="7 8" key="1">
    <citation type="submission" date="2022-08" db="EMBL/GenBank/DDBJ databases">
        <title>Proteogenomics of the novel Dehalobacterium formicoaceticum strain EZ94 highlights a key role of methyltransferases during anaerobic dichloromethane degradation.</title>
        <authorList>
            <person name="Wasmund K."/>
        </authorList>
    </citation>
    <scope>NUCLEOTIDE SEQUENCE [LARGE SCALE GENOMIC DNA]</scope>
    <source>
        <strain evidence="7 8">EZ94</strain>
    </source>
</reference>
<feature type="domain" description="4Fe-4S" evidence="6">
    <location>
        <begin position="1"/>
        <end position="59"/>
    </location>
</feature>
<dbReference type="InterPro" id="IPR011005">
    <property type="entry name" value="Dihydropteroate_synth-like_sf"/>
</dbReference>
<keyword evidence="2" id="KW-0479">Metal-binding</keyword>
<dbReference type="EMBL" id="JANPWE010000006">
    <property type="protein sequence ID" value="MCR6546352.1"/>
    <property type="molecule type" value="Genomic_DNA"/>
</dbReference>
<organism evidence="7 8">
    <name type="scientific">Dehalobacterium formicoaceticum</name>
    <dbReference type="NCBI Taxonomy" id="51515"/>
    <lineage>
        <taxon>Bacteria</taxon>
        <taxon>Bacillati</taxon>
        <taxon>Bacillota</taxon>
        <taxon>Clostridia</taxon>
        <taxon>Eubacteriales</taxon>
        <taxon>Peptococcaceae</taxon>
        <taxon>Dehalobacterium</taxon>
    </lineage>
</organism>
<comment type="caution">
    <text evidence="7">The sequence shown here is derived from an EMBL/GenBank/DDBJ whole genome shotgun (WGS) entry which is preliminary data.</text>
</comment>
<evidence type="ECO:0000259" key="6">
    <source>
        <dbReference type="PROSITE" id="PS51656"/>
    </source>
</evidence>
<evidence type="ECO:0000256" key="3">
    <source>
        <dbReference type="ARBA" id="ARBA00023004"/>
    </source>
</evidence>
<dbReference type="Gene3D" id="3.20.20.20">
    <property type="entry name" value="Dihydropteroate synthase-like"/>
    <property type="match status" value="1"/>
</dbReference>
<dbReference type="PIRSF" id="PIRSF000376">
    <property type="entry name" value="AcCoA_decarb_gamma"/>
    <property type="match status" value="1"/>
</dbReference>
<evidence type="ECO:0000313" key="7">
    <source>
        <dbReference type="EMBL" id="MCR6546352.1"/>
    </source>
</evidence>
<dbReference type="Proteomes" id="UP001524944">
    <property type="component" value="Unassembled WGS sequence"/>
</dbReference>
<dbReference type="SUPFAM" id="SSF51717">
    <property type="entry name" value="Dihydropteroate synthetase-like"/>
    <property type="match status" value="1"/>
</dbReference>
<dbReference type="RefSeq" id="WP_257913835.1">
    <property type="nucleotide sequence ID" value="NZ_JANPWE010000006.1"/>
</dbReference>
<dbReference type="Gene3D" id="3.40.50.11600">
    <property type="match status" value="1"/>
</dbReference>
<evidence type="ECO:0000256" key="4">
    <source>
        <dbReference type="ARBA" id="ARBA00023014"/>
    </source>
</evidence>
<keyword evidence="1" id="KW-0004">4Fe-4S</keyword>
<accession>A0ABT1Y641</accession>
<evidence type="ECO:0000256" key="2">
    <source>
        <dbReference type="ARBA" id="ARBA00022723"/>
    </source>
</evidence>
<evidence type="ECO:0000256" key="5">
    <source>
        <dbReference type="ARBA" id="ARBA00023285"/>
    </source>
</evidence>
<gene>
    <name evidence="7" type="primary">acsC</name>
    <name evidence="7" type="ORF">NVS47_12660</name>
</gene>
<sequence>MGLTGLAIFKELPKKNCGECGVPTCLAFAMALAAGKATLDACPYVSEEAKENLGSASAPPIKLIKIGAGDSKTVELGDETVMFRHDKTFYHPTGIAFEVEDNLDEAAFAAKLEAIKGLEFDRVGLHYTVDFIAVKNTSGNADTFAAAVKKAADAADFALILMSEDAAAMEKAVEAVTARKPLIYAATADNYEAMTAVAQKYEAPLAVKGANLDELEDVVNKVVALGYKELVLDPGSRNTVDVVADLTQLRRMAIKKKFRTFGFPVMAFTSEEAPLDEVMQAQAYVSKYASLVVLRTTEKQFILPLLSWRQNLYTDPQKPIQVESKIYEVGAVNENSPVYITTNFSLSYYSVEGEVESSKIPSYIIPVDTDGTSVLTAWAAGKFGGDRVAEVMKELGIENKVNHRNVVIPGYVAVIAAKLKEDSGWNVIVGPRESAGISPFARANFTS</sequence>